<dbReference type="STRING" id="940295.EYM_02070"/>
<proteinExistence type="predicted"/>
<dbReference type="AlphaFoldDB" id="A0A0U3F8D2"/>
<dbReference type="EMBL" id="CP006867">
    <property type="protein sequence ID" value="ALU12280.1"/>
    <property type="molecule type" value="Genomic_DNA"/>
</dbReference>
<evidence type="ECO:0000313" key="1">
    <source>
        <dbReference type="EMBL" id="ALU12280.1"/>
    </source>
</evidence>
<dbReference type="KEGG" id="iis:EYM_02070"/>
<evidence type="ECO:0000313" key="2">
    <source>
        <dbReference type="Proteomes" id="UP000060778"/>
    </source>
</evidence>
<reference evidence="1 2" key="1">
    <citation type="submission" date="2013-11" db="EMBL/GenBank/DDBJ databases">
        <title>Comparative genomics of Ignicoccus.</title>
        <authorList>
            <person name="Podar M."/>
        </authorList>
    </citation>
    <scope>NUCLEOTIDE SEQUENCE [LARGE SCALE GENOMIC DNA]</scope>
    <source>
        <strain evidence="1 2">DSM 13165</strain>
    </source>
</reference>
<accession>A0A0U3F8D2</accession>
<protein>
    <submittedName>
        <fullName evidence="1">Uncharacterized protein</fullName>
    </submittedName>
</protein>
<sequence>MRSILEIAIPRPLIELLSDLDFEEGALLLGSQEGNLVVIEGVAFTHCVSTPIAFNCVPLPRDDLIGVFHKHVSASKRDFAIAKLWKAYLVSEGGVVKGYSYGRPVRVRVI</sequence>
<name>A0A0U3F8D2_9CREN</name>
<dbReference type="RefSeq" id="WP_075049440.1">
    <property type="nucleotide sequence ID" value="NZ_CP006867.1"/>
</dbReference>
<gene>
    <name evidence="1" type="ORF">EYM_02070</name>
</gene>
<dbReference type="GeneID" id="30679816"/>
<organism evidence="1 2">
    <name type="scientific">Ignicoccus islandicus DSM 13165</name>
    <dbReference type="NCBI Taxonomy" id="940295"/>
    <lineage>
        <taxon>Archaea</taxon>
        <taxon>Thermoproteota</taxon>
        <taxon>Thermoprotei</taxon>
        <taxon>Desulfurococcales</taxon>
        <taxon>Desulfurococcaceae</taxon>
        <taxon>Ignicoccus</taxon>
    </lineage>
</organism>
<dbReference type="Proteomes" id="UP000060778">
    <property type="component" value="Chromosome"/>
</dbReference>
<keyword evidence="2" id="KW-1185">Reference proteome</keyword>